<keyword evidence="3" id="KW-1185">Reference proteome</keyword>
<gene>
    <name evidence="2" type="ORF">SAMN05192533_101242</name>
</gene>
<dbReference type="Proteomes" id="UP000198553">
    <property type="component" value="Unassembled WGS sequence"/>
</dbReference>
<sequence length="53" mass="5920">MNKENKRKQSTGPTVAPGMDDTEELEQNATQSEVEKGEYTEVTNLSYDEVNPS</sequence>
<dbReference type="AlphaFoldDB" id="A0A1H7W3Y2"/>
<dbReference type="RefSeq" id="WP_170843753.1">
    <property type="nucleotide sequence ID" value="NZ_FOBW01000001.1"/>
</dbReference>
<reference evidence="3" key="1">
    <citation type="submission" date="2016-10" db="EMBL/GenBank/DDBJ databases">
        <authorList>
            <person name="Varghese N."/>
            <person name="Submissions S."/>
        </authorList>
    </citation>
    <scope>NUCLEOTIDE SEQUENCE [LARGE SCALE GENOMIC DNA]</scope>
    <source>
        <strain evidence="3">B48,IBRC-M 10115,DSM 25386,CECT 8001</strain>
    </source>
</reference>
<protein>
    <submittedName>
        <fullName evidence="2">Uncharacterized protein</fullName>
    </submittedName>
</protein>
<proteinExistence type="predicted"/>
<accession>A0A1H7W3Y2</accession>
<evidence type="ECO:0000313" key="2">
    <source>
        <dbReference type="EMBL" id="SEM15799.1"/>
    </source>
</evidence>
<evidence type="ECO:0000256" key="1">
    <source>
        <dbReference type="SAM" id="MobiDB-lite"/>
    </source>
</evidence>
<evidence type="ECO:0000313" key="3">
    <source>
        <dbReference type="Proteomes" id="UP000198553"/>
    </source>
</evidence>
<dbReference type="EMBL" id="FOBW01000001">
    <property type="protein sequence ID" value="SEM15799.1"/>
    <property type="molecule type" value="Genomic_DNA"/>
</dbReference>
<organism evidence="2 3">
    <name type="scientific">Mesobacillus persicus</name>
    <dbReference type="NCBI Taxonomy" id="930146"/>
    <lineage>
        <taxon>Bacteria</taxon>
        <taxon>Bacillati</taxon>
        <taxon>Bacillota</taxon>
        <taxon>Bacilli</taxon>
        <taxon>Bacillales</taxon>
        <taxon>Bacillaceae</taxon>
        <taxon>Mesobacillus</taxon>
    </lineage>
</organism>
<name>A0A1H7W3Y2_9BACI</name>
<feature type="region of interest" description="Disordered" evidence="1">
    <location>
        <begin position="1"/>
        <end position="53"/>
    </location>
</feature>
<feature type="compositionally biased region" description="Polar residues" evidence="1">
    <location>
        <begin position="41"/>
        <end position="53"/>
    </location>
</feature>
<dbReference type="STRING" id="930146.SAMN05192533_101242"/>